<dbReference type="InterPro" id="IPR013783">
    <property type="entry name" value="Ig-like_fold"/>
</dbReference>
<dbReference type="GO" id="GO:0030246">
    <property type="term" value="F:carbohydrate binding"/>
    <property type="evidence" value="ECO:0007669"/>
    <property type="project" value="TreeGrafter"/>
</dbReference>
<dbReference type="GO" id="GO:0004566">
    <property type="term" value="F:beta-glucuronidase activity"/>
    <property type="evidence" value="ECO:0007669"/>
    <property type="project" value="TreeGrafter"/>
</dbReference>
<feature type="domain" description="Glycoside hydrolase family 2 catalytic" evidence="5">
    <location>
        <begin position="315"/>
        <end position="608"/>
    </location>
</feature>
<dbReference type="InterPro" id="IPR023230">
    <property type="entry name" value="Glyco_hydro_2_CS"/>
</dbReference>
<dbReference type="InterPro" id="IPR036156">
    <property type="entry name" value="Beta-gal/glucu_dom_sf"/>
</dbReference>
<dbReference type="InterPro" id="IPR006101">
    <property type="entry name" value="Glyco_hydro_2"/>
</dbReference>
<dbReference type="Gene3D" id="2.60.40.10">
    <property type="entry name" value="Immunoglobulins"/>
    <property type="match status" value="1"/>
</dbReference>
<evidence type="ECO:0000313" key="8">
    <source>
        <dbReference type="Proteomes" id="UP001152798"/>
    </source>
</evidence>
<evidence type="ECO:0000256" key="1">
    <source>
        <dbReference type="ARBA" id="ARBA00007401"/>
    </source>
</evidence>
<feature type="domain" description="Glycosyl hydrolases family 2 sugar binding" evidence="6">
    <location>
        <begin position="34"/>
        <end position="204"/>
    </location>
</feature>
<dbReference type="Proteomes" id="UP001152798">
    <property type="component" value="Chromosome 4"/>
</dbReference>
<gene>
    <name evidence="7" type="ORF">NEZAVI_LOCUS7816</name>
</gene>
<evidence type="ECO:0000256" key="3">
    <source>
        <dbReference type="ARBA" id="ARBA00023295"/>
    </source>
</evidence>
<dbReference type="SUPFAM" id="SSF49785">
    <property type="entry name" value="Galactose-binding domain-like"/>
    <property type="match status" value="1"/>
</dbReference>
<comment type="similarity">
    <text evidence="1">Belongs to the glycosyl hydrolase 2 family.</text>
</comment>
<dbReference type="EMBL" id="OV725080">
    <property type="protein sequence ID" value="CAH1398096.1"/>
    <property type="molecule type" value="Genomic_DNA"/>
</dbReference>
<feature type="chain" id="PRO_5040128161" description="Beta-glucuronidase" evidence="4">
    <location>
        <begin position="23"/>
        <end position="615"/>
    </location>
</feature>
<dbReference type="InterPro" id="IPR006104">
    <property type="entry name" value="Glyco_hydro_2_N"/>
</dbReference>
<dbReference type="Pfam" id="PF02837">
    <property type="entry name" value="Glyco_hydro_2_N"/>
    <property type="match status" value="1"/>
</dbReference>
<organism evidence="7 8">
    <name type="scientific">Nezara viridula</name>
    <name type="common">Southern green stink bug</name>
    <name type="synonym">Cimex viridulus</name>
    <dbReference type="NCBI Taxonomy" id="85310"/>
    <lineage>
        <taxon>Eukaryota</taxon>
        <taxon>Metazoa</taxon>
        <taxon>Ecdysozoa</taxon>
        <taxon>Arthropoda</taxon>
        <taxon>Hexapoda</taxon>
        <taxon>Insecta</taxon>
        <taxon>Pterygota</taxon>
        <taxon>Neoptera</taxon>
        <taxon>Paraneoptera</taxon>
        <taxon>Hemiptera</taxon>
        <taxon>Heteroptera</taxon>
        <taxon>Panheteroptera</taxon>
        <taxon>Pentatomomorpha</taxon>
        <taxon>Pentatomoidea</taxon>
        <taxon>Pentatomidae</taxon>
        <taxon>Pentatominae</taxon>
        <taxon>Nezara</taxon>
    </lineage>
</organism>
<dbReference type="InterPro" id="IPR008979">
    <property type="entry name" value="Galactose-bd-like_sf"/>
</dbReference>
<dbReference type="GO" id="GO:0005615">
    <property type="term" value="C:extracellular space"/>
    <property type="evidence" value="ECO:0007669"/>
    <property type="project" value="TreeGrafter"/>
</dbReference>
<dbReference type="AlphaFoldDB" id="A0A9P0MPG5"/>
<evidence type="ECO:0000256" key="2">
    <source>
        <dbReference type="ARBA" id="ARBA00022801"/>
    </source>
</evidence>
<keyword evidence="2" id="KW-0378">Hydrolase</keyword>
<evidence type="ECO:0000256" key="4">
    <source>
        <dbReference type="SAM" id="SignalP"/>
    </source>
</evidence>
<feature type="signal peptide" evidence="4">
    <location>
        <begin position="1"/>
        <end position="22"/>
    </location>
</feature>
<evidence type="ECO:0008006" key="9">
    <source>
        <dbReference type="Google" id="ProtNLM"/>
    </source>
</evidence>
<dbReference type="Gene3D" id="2.60.120.260">
    <property type="entry name" value="Galactose-binding domain-like"/>
    <property type="match status" value="1"/>
</dbReference>
<dbReference type="Pfam" id="PF02836">
    <property type="entry name" value="Glyco_hydro_2_C"/>
    <property type="match status" value="1"/>
</dbReference>
<keyword evidence="8" id="KW-1185">Reference proteome</keyword>
<dbReference type="FunFam" id="3.20.20.80:FF:000080">
    <property type="entry name" value="Beta-glucuronidase UidA"/>
    <property type="match status" value="1"/>
</dbReference>
<dbReference type="GO" id="GO:0019391">
    <property type="term" value="P:glucuronoside catabolic process"/>
    <property type="evidence" value="ECO:0007669"/>
    <property type="project" value="TreeGrafter"/>
</dbReference>
<dbReference type="PANTHER" id="PTHR10066">
    <property type="entry name" value="BETA-GLUCURONIDASE"/>
    <property type="match status" value="1"/>
</dbReference>
<dbReference type="OrthoDB" id="408532at2759"/>
<accession>A0A9P0MPG5</accession>
<dbReference type="SUPFAM" id="SSF49303">
    <property type="entry name" value="beta-Galactosidase/glucuronidase domain"/>
    <property type="match status" value="1"/>
</dbReference>
<dbReference type="InterPro" id="IPR017853">
    <property type="entry name" value="GH"/>
</dbReference>
<dbReference type="PRINTS" id="PR00132">
    <property type="entry name" value="GLHYDRLASE2"/>
</dbReference>
<reference evidence="7" key="1">
    <citation type="submission" date="2022-01" db="EMBL/GenBank/DDBJ databases">
        <authorList>
            <person name="King R."/>
        </authorList>
    </citation>
    <scope>NUCLEOTIDE SEQUENCE</scope>
</reference>
<dbReference type="InterPro" id="IPR006103">
    <property type="entry name" value="Glyco_hydro_2_cat"/>
</dbReference>
<dbReference type="GO" id="GO:0005975">
    <property type="term" value="P:carbohydrate metabolic process"/>
    <property type="evidence" value="ECO:0007669"/>
    <property type="project" value="InterPro"/>
</dbReference>
<name>A0A9P0MPG5_NEZVI</name>
<evidence type="ECO:0000259" key="5">
    <source>
        <dbReference type="Pfam" id="PF02836"/>
    </source>
</evidence>
<dbReference type="SUPFAM" id="SSF51445">
    <property type="entry name" value="(Trans)glycosidases"/>
    <property type="match status" value="1"/>
</dbReference>
<protein>
    <recommendedName>
        <fullName evidence="9">Beta-glucuronidase</fullName>
    </recommendedName>
</protein>
<dbReference type="PANTHER" id="PTHR10066:SF67">
    <property type="entry name" value="BETA-GLUCURONIDASE"/>
    <property type="match status" value="1"/>
</dbReference>
<keyword evidence="3" id="KW-0326">Glycosidase</keyword>
<evidence type="ECO:0000259" key="6">
    <source>
        <dbReference type="Pfam" id="PF02837"/>
    </source>
</evidence>
<dbReference type="Gene3D" id="3.20.20.80">
    <property type="entry name" value="Glycosidases"/>
    <property type="match status" value="1"/>
</dbReference>
<proteinExistence type="inferred from homology"/>
<sequence>MFGIMNCLLLLALLAFLYKVDAVTSPYGWKHKISLNGLWKFKLSPQEDPDIGFKEKWYSAPLVGDVLLMPVPSSYNDITSNRTIRDYLGWAWYQTESDVNVEDWKNSRVVLHFGGVHYYTKVWFGDKFLGSHEGGHIPFEFELPSYKGLLTVAVNNTLNNQTIPQGFLSYPSANMSGGYRTYTHDFDYFDYSGINRNVFLYRTPKDIYLKDVIIKATYEGNIGYVKFSVLSNSADINSPCLVTLYDSHHQYNISQCYGVFKITNPILWWDRTSKHKPTAYLYTLRVELNPGSYPSDENIYEMKVGIREIDWNSTGLWLNGEKLYLRGFGKHEDSEMRGRGFDWATTIRDMDLLQWTGANVMRTTHYPHSLEWIDMADRVGILIILESPACSLSNFEDNMLTLHKKIMEDIYSTYGSHPSIIMWSLANEPVSDHPRARGYFLDLLTLMHSIDTTRPVTFVSSRSVGNDKAAGEMDVICFNRYNGWYAHPGDLSIIEDSVVDEITAWRKAYNRPVIITEYGAGSLPGVHMIPSGMWSEEYQIDLLKSHFSAFDKMQANGNLNGELLWVFADFATPQEYIRPGGCMKGIFTRSRQPKKAAYTIKLRYETMDNKTMTWE</sequence>
<keyword evidence="4" id="KW-0732">Signal</keyword>
<dbReference type="PROSITE" id="PS00719">
    <property type="entry name" value="GLYCOSYL_HYDROL_F2_1"/>
    <property type="match status" value="1"/>
</dbReference>
<evidence type="ECO:0000313" key="7">
    <source>
        <dbReference type="EMBL" id="CAH1398096.1"/>
    </source>
</evidence>